<evidence type="ECO:0000313" key="4">
    <source>
        <dbReference type="Proteomes" id="UP000799771"/>
    </source>
</evidence>
<dbReference type="InterPro" id="IPR005302">
    <property type="entry name" value="MoCF_Sase_C"/>
</dbReference>
<proteinExistence type="predicted"/>
<dbReference type="GO" id="GO:0003824">
    <property type="term" value="F:catalytic activity"/>
    <property type="evidence" value="ECO:0007669"/>
    <property type="project" value="InterPro"/>
</dbReference>
<dbReference type="Pfam" id="PF03476">
    <property type="entry name" value="MOSC_N"/>
    <property type="match status" value="1"/>
</dbReference>
<feature type="domain" description="MOSC" evidence="2">
    <location>
        <begin position="206"/>
        <end position="364"/>
    </location>
</feature>
<dbReference type="AlphaFoldDB" id="A0A6A5ZV68"/>
<dbReference type="GeneID" id="54410340"/>
<protein>
    <recommendedName>
        <fullName evidence="2">MOSC domain-containing protein</fullName>
    </recommendedName>
</protein>
<dbReference type="InterPro" id="IPR005303">
    <property type="entry name" value="MOCOS_middle"/>
</dbReference>
<keyword evidence="1" id="KW-1133">Transmembrane helix</keyword>
<evidence type="ECO:0000256" key="1">
    <source>
        <dbReference type="SAM" id="Phobius"/>
    </source>
</evidence>
<feature type="transmembrane region" description="Helical" evidence="1">
    <location>
        <begin position="12"/>
        <end position="31"/>
    </location>
</feature>
<dbReference type="EMBL" id="ML977528">
    <property type="protein sequence ID" value="KAF2123399.1"/>
    <property type="molecule type" value="Genomic_DNA"/>
</dbReference>
<dbReference type="Proteomes" id="UP000799771">
    <property type="component" value="Unassembled WGS sequence"/>
</dbReference>
<gene>
    <name evidence="3" type="ORF">P153DRAFT_380140</name>
</gene>
<dbReference type="PROSITE" id="PS51340">
    <property type="entry name" value="MOSC"/>
    <property type="match status" value="1"/>
</dbReference>
<dbReference type="InterPro" id="IPR011037">
    <property type="entry name" value="Pyrv_Knase-like_insert_dom_sf"/>
</dbReference>
<accession>A0A6A5ZV68</accession>
<dbReference type="PANTHER" id="PTHR14237">
    <property type="entry name" value="MOLYBDOPTERIN COFACTOR SULFURASE MOSC"/>
    <property type="match status" value="1"/>
</dbReference>
<keyword evidence="1" id="KW-0472">Membrane</keyword>
<dbReference type="GO" id="GO:0030151">
    <property type="term" value="F:molybdenum ion binding"/>
    <property type="evidence" value="ECO:0007669"/>
    <property type="project" value="InterPro"/>
</dbReference>
<name>A0A6A5ZV68_9PLEO</name>
<reference evidence="3" key="1">
    <citation type="journal article" date="2020" name="Stud. Mycol.">
        <title>101 Dothideomycetes genomes: a test case for predicting lifestyles and emergence of pathogens.</title>
        <authorList>
            <person name="Haridas S."/>
            <person name="Albert R."/>
            <person name="Binder M."/>
            <person name="Bloem J."/>
            <person name="Labutti K."/>
            <person name="Salamov A."/>
            <person name="Andreopoulos B."/>
            <person name="Baker S."/>
            <person name="Barry K."/>
            <person name="Bills G."/>
            <person name="Bluhm B."/>
            <person name="Cannon C."/>
            <person name="Castanera R."/>
            <person name="Culley D."/>
            <person name="Daum C."/>
            <person name="Ezra D."/>
            <person name="Gonzalez J."/>
            <person name="Henrissat B."/>
            <person name="Kuo A."/>
            <person name="Liang C."/>
            <person name="Lipzen A."/>
            <person name="Lutzoni F."/>
            <person name="Magnuson J."/>
            <person name="Mondo S."/>
            <person name="Nolan M."/>
            <person name="Ohm R."/>
            <person name="Pangilinan J."/>
            <person name="Park H.-J."/>
            <person name="Ramirez L."/>
            <person name="Alfaro M."/>
            <person name="Sun H."/>
            <person name="Tritt A."/>
            <person name="Yoshinaga Y."/>
            <person name="Zwiers L.-H."/>
            <person name="Turgeon B."/>
            <person name="Goodwin S."/>
            <person name="Spatafora J."/>
            <person name="Crous P."/>
            <person name="Grigoriev I."/>
        </authorList>
    </citation>
    <scope>NUCLEOTIDE SEQUENCE</scope>
    <source>
        <strain evidence="3">CBS 119687</strain>
    </source>
</reference>
<organism evidence="3 4">
    <name type="scientific">Dothidotthia symphoricarpi CBS 119687</name>
    <dbReference type="NCBI Taxonomy" id="1392245"/>
    <lineage>
        <taxon>Eukaryota</taxon>
        <taxon>Fungi</taxon>
        <taxon>Dikarya</taxon>
        <taxon>Ascomycota</taxon>
        <taxon>Pezizomycotina</taxon>
        <taxon>Dothideomycetes</taxon>
        <taxon>Pleosporomycetidae</taxon>
        <taxon>Pleosporales</taxon>
        <taxon>Dothidotthiaceae</taxon>
        <taxon>Dothidotthia</taxon>
    </lineage>
</organism>
<evidence type="ECO:0000313" key="3">
    <source>
        <dbReference type="EMBL" id="KAF2123399.1"/>
    </source>
</evidence>
<dbReference type="PANTHER" id="PTHR14237:SF34">
    <property type="entry name" value="MOSC DOMAIN PROTEIN (AFU_ORTHOLOGUE AFUA_2G07820)"/>
    <property type="match status" value="1"/>
</dbReference>
<dbReference type="SUPFAM" id="SSF50800">
    <property type="entry name" value="PK beta-barrel domain-like"/>
    <property type="match status" value="1"/>
</dbReference>
<keyword evidence="1" id="KW-0812">Transmembrane</keyword>
<evidence type="ECO:0000259" key="2">
    <source>
        <dbReference type="PROSITE" id="PS51340"/>
    </source>
</evidence>
<keyword evidence="4" id="KW-1185">Reference proteome</keyword>
<dbReference type="Pfam" id="PF03473">
    <property type="entry name" value="MOSC"/>
    <property type="match status" value="1"/>
</dbReference>
<dbReference type="OrthoDB" id="17255at2759"/>
<sequence length="379" mass="42782">MESEIEKISPFWLITAFIFIPVGVYQLLNLLSPFVNNLTAMTISEIYVYPIKSLRGVKLTEAVGTKYGFKHDRTFMLLEVTPTGHKNMAVSRYPAMTQFLTEITGHNTTSGTITITYRAYGDAQKAKTLTIPLTPNTEKLPPFDVKLHESKVTALKMPDEHNAWFSSCFGFDVVLVYLGANKRAVLFQDMQPRDPTPLSLFIHKYIPLASPYLTRLTGGPPQTAQHSITFADCAPYLITSQTSLADISSRLPPGSEMQMSKFRPNIVLSGAFEPYEEDYWGSIRINHAVEMVMAHNCPRCQSINIDYETGKQGTGPEGQVLKRMQHDRRIDAGSKWSPVFGRYGFWDARGRDVVVRVGYRVNVTKVNPRLTVWSWDNVE</sequence>
<dbReference type="GO" id="GO:0030170">
    <property type="term" value="F:pyridoxal phosphate binding"/>
    <property type="evidence" value="ECO:0007669"/>
    <property type="project" value="InterPro"/>
</dbReference>
<dbReference type="RefSeq" id="XP_033517793.1">
    <property type="nucleotide sequence ID" value="XM_033669908.1"/>
</dbReference>
<dbReference type="SUPFAM" id="SSF141673">
    <property type="entry name" value="MOSC N-terminal domain-like"/>
    <property type="match status" value="1"/>
</dbReference>